<sequence>MDEYQILPENTYDMDEKGFLLGKITKSKRVFPKDLKASEKLLGASQDGPREFITVVATICADGTALPPLLIYDSTSGSIQDSWVQDFNSNEHDAWFTSSPNGWTSDEIGFKWLEALFEKHTQDKARRDWRLLFVDGHGSHVTLKFLEWAQQHKLLVAVYPPHSTHTLQPLDVGCLAPLATYYSQLLEQQTRLSEG</sequence>
<gene>
    <name evidence="2" type="ORF">CAC42_3309</name>
</gene>
<proteinExistence type="predicted"/>
<feature type="domain" description="DDE-1" evidence="1">
    <location>
        <begin position="56"/>
        <end position="188"/>
    </location>
</feature>
<dbReference type="EMBL" id="NKHZ01000015">
    <property type="protein sequence ID" value="PNS20972.1"/>
    <property type="molecule type" value="Genomic_DNA"/>
</dbReference>
<evidence type="ECO:0000313" key="2">
    <source>
        <dbReference type="EMBL" id="PNS20972.1"/>
    </source>
</evidence>
<dbReference type="GO" id="GO:0003677">
    <property type="term" value="F:DNA binding"/>
    <property type="evidence" value="ECO:0007669"/>
    <property type="project" value="TreeGrafter"/>
</dbReference>
<accession>A0A2K1R0Z3</accession>
<dbReference type="STRING" id="2082308.A0A2K1R0Z3"/>
<name>A0A2K1R0Z3_9PEZI</name>
<dbReference type="PANTHER" id="PTHR19303:SF74">
    <property type="entry name" value="POGO TRANSPOSABLE ELEMENT WITH KRAB DOMAIN"/>
    <property type="match status" value="1"/>
</dbReference>
<dbReference type="PANTHER" id="PTHR19303">
    <property type="entry name" value="TRANSPOSON"/>
    <property type="match status" value="1"/>
</dbReference>
<dbReference type="InParanoid" id="A0A2K1R0Z3"/>
<evidence type="ECO:0000259" key="1">
    <source>
        <dbReference type="Pfam" id="PF03184"/>
    </source>
</evidence>
<organism evidence="2 3">
    <name type="scientific">Sphaceloma murrayae</name>
    <dbReference type="NCBI Taxonomy" id="2082308"/>
    <lineage>
        <taxon>Eukaryota</taxon>
        <taxon>Fungi</taxon>
        <taxon>Dikarya</taxon>
        <taxon>Ascomycota</taxon>
        <taxon>Pezizomycotina</taxon>
        <taxon>Dothideomycetes</taxon>
        <taxon>Dothideomycetidae</taxon>
        <taxon>Myriangiales</taxon>
        <taxon>Elsinoaceae</taxon>
        <taxon>Sphaceloma</taxon>
    </lineage>
</organism>
<dbReference type="OrthoDB" id="4357141at2759"/>
<comment type="caution">
    <text evidence="2">The sequence shown here is derived from an EMBL/GenBank/DDBJ whole genome shotgun (WGS) entry which is preliminary data.</text>
</comment>
<reference evidence="2 3" key="1">
    <citation type="submission" date="2017-06" db="EMBL/GenBank/DDBJ databases">
        <title>Draft genome sequence of a variant of Elsinoe murrayae.</title>
        <authorList>
            <person name="Cheng Q."/>
        </authorList>
    </citation>
    <scope>NUCLEOTIDE SEQUENCE [LARGE SCALE GENOMIC DNA]</scope>
    <source>
        <strain evidence="2 3">CQ-2017a</strain>
    </source>
</reference>
<dbReference type="AlphaFoldDB" id="A0A2K1R0Z3"/>
<dbReference type="GO" id="GO:0005634">
    <property type="term" value="C:nucleus"/>
    <property type="evidence" value="ECO:0007669"/>
    <property type="project" value="TreeGrafter"/>
</dbReference>
<protein>
    <submittedName>
        <fullName evidence="2">Cell wall biosynthesis/cell cycle regulator smi1</fullName>
    </submittedName>
</protein>
<dbReference type="InterPro" id="IPR050863">
    <property type="entry name" value="CenT-Element_Derived"/>
</dbReference>
<dbReference type="Pfam" id="PF03184">
    <property type="entry name" value="DDE_1"/>
    <property type="match status" value="1"/>
</dbReference>
<keyword evidence="3" id="KW-1185">Reference proteome</keyword>
<dbReference type="Proteomes" id="UP000243797">
    <property type="component" value="Unassembled WGS sequence"/>
</dbReference>
<dbReference type="InterPro" id="IPR004875">
    <property type="entry name" value="DDE_SF_endonuclease_dom"/>
</dbReference>
<evidence type="ECO:0000313" key="3">
    <source>
        <dbReference type="Proteomes" id="UP000243797"/>
    </source>
</evidence>